<dbReference type="OrthoDB" id="5022690at2"/>
<dbReference type="PANTHER" id="PTHR39515">
    <property type="entry name" value="CONSERVED PROTEIN"/>
    <property type="match status" value="1"/>
</dbReference>
<dbReference type="InterPro" id="IPR036390">
    <property type="entry name" value="WH_DNA-bd_sf"/>
</dbReference>
<dbReference type="PROSITE" id="PS50995">
    <property type="entry name" value="HTH_MARR_2"/>
    <property type="match status" value="1"/>
</dbReference>
<dbReference type="InterPro" id="IPR036388">
    <property type="entry name" value="WH-like_DNA-bd_sf"/>
</dbReference>
<dbReference type="Gene3D" id="1.10.10.10">
    <property type="entry name" value="Winged helix-like DNA-binding domain superfamily/Winged helix DNA-binding domain"/>
    <property type="match status" value="1"/>
</dbReference>
<dbReference type="Pfam" id="PF12802">
    <property type="entry name" value="MarR_2"/>
    <property type="match status" value="1"/>
</dbReference>
<gene>
    <name evidence="2" type="ORF">E6W39_31235</name>
</gene>
<keyword evidence="3" id="KW-1185">Reference proteome</keyword>
<evidence type="ECO:0000313" key="3">
    <source>
        <dbReference type="Proteomes" id="UP000319103"/>
    </source>
</evidence>
<dbReference type="InterPro" id="IPR052526">
    <property type="entry name" value="HTH-type_Bedaq_tolerance"/>
</dbReference>
<accession>A0A540WA59</accession>
<dbReference type="RefSeq" id="WP_141636338.1">
    <property type="nucleotide sequence ID" value="NZ_VIGB01000003.1"/>
</dbReference>
<evidence type="ECO:0000313" key="2">
    <source>
        <dbReference type="EMBL" id="TQF05888.1"/>
    </source>
</evidence>
<reference evidence="2 3" key="1">
    <citation type="submission" date="2019-06" db="EMBL/GenBank/DDBJ databases">
        <title>Description of Kitasatospora acidophila sp. nov. isolated from pine grove soil, and reclassification of Streptomyces novaecaesareae to Kitasatospora novaeceasareae comb. nov.</title>
        <authorList>
            <person name="Kim M.J."/>
        </authorList>
    </citation>
    <scope>NUCLEOTIDE SEQUENCE [LARGE SCALE GENOMIC DNA]</scope>
    <source>
        <strain evidence="2 3">MMS16-CNU292</strain>
    </source>
</reference>
<sequence length="148" mass="16867">MSSQTDQIDPQQLAFDVRSTIGELARRLRDEESALPQPQAAALGLLVREGSRTTAELAEHQHVRHQSMARTVTQLREAGLIRQEPHPTDGRKVVLHATEEGIAMLQEQRRRREDRMAAAIESEMSEEEQLVLRQAMALLRRISRYPKP</sequence>
<evidence type="ECO:0000259" key="1">
    <source>
        <dbReference type="PROSITE" id="PS50995"/>
    </source>
</evidence>
<feature type="domain" description="HTH marR-type" evidence="1">
    <location>
        <begin position="1"/>
        <end position="144"/>
    </location>
</feature>
<dbReference type="GO" id="GO:0003700">
    <property type="term" value="F:DNA-binding transcription factor activity"/>
    <property type="evidence" value="ECO:0007669"/>
    <property type="project" value="InterPro"/>
</dbReference>
<organism evidence="2 3">
    <name type="scientific">Kitasatospora acidiphila</name>
    <dbReference type="NCBI Taxonomy" id="2567942"/>
    <lineage>
        <taxon>Bacteria</taxon>
        <taxon>Bacillati</taxon>
        <taxon>Actinomycetota</taxon>
        <taxon>Actinomycetes</taxon>
        <taxon>Kitasatosporales</taxon>
        <taxon>Streptomycetaceae</taxon>
        <taxon>Kitasatospora</taxon>
    </lineage>
</organism>
<name>A0A540WA59_9ACTN</name>
<dbReference type="InterPro" id="IPR000835">
    <property type="entry name" value="HTH_MarR-typ"/>
</dbReference>
<dbReference type="PANTHER" id="PTHR39515:SF2">
    <property type="entry name" value="HTH-TYPE TRANSCRIPTIONAL REGULATOR RV0880"/>
    <property type="match status" value="1"/>
</dbReference>
<proteinExistence type="predicted"/>
<dbReference type="Proteomes" id="UP000319103">
    <property type="component" value="Unassembled WGS sequence"/>
</dbReference>
<dbReference type="AlphaFoldDB" id="A0A540WA59"/>
<comment type="caution">
    <text evidence="2">The sequence shown here is derived from an EMBL/GenBank/DDBJ whole genome shotgun (WGS) entry which is preliminary data.</text>
</comment>
<dbReference type="SMART" id="SM00347">
    <property type="entry name" value="HTH_MARR"/>
    <property type="match status" value="1"/>
</dbReference>
<protein>
    <submittedName>
        <fullName evidence="2">MarR family transcriptional regulator</fullName>
    </submittedName>
</protein>
<dbReference type="SUPFAM" id="SSF46785">
    <property type="entry name" value="Winged helix' DNA-binding domain"/>
    <property type="match status" value="1"/>
</dbReference>
<dbReference type="Gene3D" id="1.10.287.100">
    <property type="match status" value="1"/>
</dbReference>
<dbReference type="EMBL" id="VIGB01000003">
    <property type="protein sequence ID" value="TQF05888.1"/>
    <property type="molecule type" value="Genomic_DNA"/>
</dbReference>